<dbReference type="HAMAP" id="MF_00128">
    <property type="entry name" value="NrdI"/>
    <property type="match status" value="1"/>
</dbReference>
<sequence>MKMNPLVYFSSSSGNSHRFVQKLKMPALRIPADKSVSLLNVTSPYILLTPSYGGGSAKGAVPLQVIQFLNIAENRALIRGVIAAGNTNFGEAYGIAGRIISEKCQIPLLYRFELMGTEEDIQRVRCGIQRFWQHYSPEDTQS</sequence>
<dbReference type="PATRIC" id="fig|286156.4.peg.1433"/>
<dbReference type="InterPro" id="IPR004465">
    <property type="entry name" value="RNR_NrdI"/>
</dbReference>
<comment type="function">
    <text evidence="1 3">Probably involved in ribonucleotide reductase function.</text>
</comment>
<organism evidence="4 5">
    <name type="scientific">Photorhabdus australis subsp. thailandensis</name>
    <dbReference type="NCBI Taxonomy" id="2805096"/>
    <lineage>
        <taxon>Bacteria</taxon>
        <taxon>Pseudomonadati</taxon>
        <taxon>Pseudomonadota</taxon>
        <taxon>Gammaproteobacteria</taxon>
        <taxon>Enterobacterales</taxon>
        <taxon>Morganellaceae</taxon>
        <taxon>Photorhabdus</taxon>
    </lineage>
</organism>
<gene>
    <name evidence="3" type="primary">nrdI</name>
    <name evidence="4" type="ORF">Ppb6_01276</name>
</gene>
<dbReference type="Pfam" id="PF07972">
    <property type="entry name" value="Flavodoxin_NdrI"/>
    <property type="match status" value="1"/>
</dbReference>
<dbReference type="PANTHER" id="PTHR37297">
    <property type="entry name" value="PROTEIN NRDI"/>
    <property type="match status" value="1"/>
</dbReference>
<protein>
    <recommendedName>
        <fullName evidence="3">Protein NrdI</fullName>
    </recommendedName>
</protein>
<dbReference type="InterPro" id="IPR029039">
    <property type="entry name" value="Flavoprotein-like_sf"/>
</dbReference>
<evidence type="ECO:0000256" key="1">
    <source>
        <dbReference type="ARBA" id="ARBA00003999"/>
    </source>
</evidence>
<dbReference type="Proteomes" id="UP000093476">
    <property type="component" value="Unassembled WGS sequence"/>
</dbReference>
<dbReference type="NCBIfam" id="TIGR00333">
    <property type="entry name" value="nrdI"/>
    <property type="match status" value="1"/>
</dbReference>
<accession>A0A1C0U6T0</accession>
<comment type="caution">
    <text evidence="4">The sequence shown here is derived from an EMBL/GenBank/DDBJ whole genome shotgun (WGS) entry which is preliminary data.</text>
</comment>
<dbReference type="Gene3D" id="3.40.50.360">
    <property type="match status" value="1"/>
</dbReference>
<dbReference type="GO" id="GO:0010181">
    <property type="term" value="F:FMN binding"/>
    <property type="evidence" value="ECO:0007669"/>
    <property type="project" value="InterPro"/>
</dbReference>
<reference evidence="4 5" key="1">
    <citation type="submission" date="2015-12" db="EMBL/GenBank/DDBJ databases">
        <title>Genome comparisons provide insights into the role of secondary metabolites in the pathogenic phase of the Photorhabdus life cycle.</title>
        <authorList>
            <person name="Tobias N.J."/>
            <person name="Mishra B."/>
            <person name="Gupta D.K."/>
            <person name="Thines M."/>
            <person name="Stinear T.P."/>
            <person name="Bode H.B."/>
        </authorList>
    </citation>
    <scope>NUCLEOTIDE SEQUENCE [LARGE SCALE GENOMIC DNA]</scope>
    <source>
        <strain evidence="4 5">PB68.1</strain>
    </source>
</reference>
<dbReference type="STRING" id="286156.Ppb6_01276"/>
<evidence type="ECO:0000313" key="5">
    <source>
        <dbReference type="Proteomes" id="UP000093476"/>
    </source>
</evidence>
<evidence type="ECO:0000313" key="4">
    <source>
        <dbReference type="EMBL" id="OCQ53650.1"/>
    </source>
</evidence>
<evidence type="ECO:0000256" key="3">
    <source>
        <dbReference type="HAMAP-Rule" id="MF_00128"/>
    </source>
</evidence>
<comment type="similarity">
    <text evidence="2 3">Belongs to the NrdI family.</text>
</comment>
<dbReference type="SUPFAM" id="SSF52218">
    <property type="entry name" value="Flavoproteins"/>
    <property type="match status" value="1"/>
</dbReference>
<proteinExistence type="inferred from homology"/>
<dbReference type="AlphaFoldDB" id="A0A1C0U6T0"/>
<name>A0A1C0U6T0_9GAMM</name>
<keyword evidence="5" id="KW-1185">Reference proteome</keyword>
<dbReference type="EMBL" id="LOMY01000036">
    <property type="protein sequence ID" value="OCQ53650.1"/>
    <property type="molecule type" value="Genomic_DNA"/>
</dbReference>
<evidence type="ECO:0000256" key="2">
    <source>
        <dbReference type="ARBA" id="ARBA00009942"/>
    </source>
</evidence>
<dbReference type="PIRSF" id="PIRSF005087">
    <property type="entry name" value="NrdI"/>
    <property type="match status" value="1"/>
</dbReference>
<dbReference type="PANTHER" id="PTHR37297:SF1">
    <property type="entry name" value="PROTEIN NRDI"/>
    <property type="match status" value="1"/>
</dbReference>
<dbReference type="InterPro" id="IPR020852">
    <property type="entry name" value="RNR_Ib_NrdI_bac"/>
</dbReference>